<keyword evidence="2" id="KW-0732">Signal</keyword>
<feature type="chain" id="PRO_5002146743" evidence="2">
    <location>
        <begin position="20"/>
        <end position="87"/>
    </location>
</feature>
<keyword evidence="1" id="KW-1133">Transmembrane helix</keyword>
<evidence type="ECO:0000256" key="2">
    <source>
        <dbReference type="SAM" id="SignalP"/>
    </source>
</evidence>
<accession>A0A0C2CL24</accession>
<dbReference type="AlphaFoldDB" id="A0A0C2CL24"/>
<dbReference type="OrthoDB" id="418484at2759"/>
<keyword evidence="4" id="KW-1185">Reference proteome</keyword>
<feature type="signal peptide" evidence="2">
    <location>
        <begin position="1"/>
        <end position="19"/>
    </location>
</feature>
<name>A0A0C2CL24_9BILA</name>
<evidence type="ECO:0000256" key="1">
    <source>
        <dbReference type="SAM" id="Phobius"/>
    </source>
</evidence>
<dbReference type="Proteomes" id="UP000054047">
    <property type="component" value="Unassembled WGS sequence"/>
</dbReference>
<sequence length="87" mass="9615">MTQLFLSVFVLATIGSVRAEETCSQAKPCTPGVILPVWQPQTDLQECTIIFRAAVYLVALFYMFFGVSIVADRCVFVVFRLCTAVSS</sequence>
<gene>
    <name evidence="3" type="ORF">ANCDUO_12572</name>
</gene>
<feature type="transmembrane region" description="Helical" evidence="1">
    <location>
        <begin position="49"/>
        <end position="71"/>
    </location>
</feature>
<dbReference type="EMBL" id="KN734621">
    <property type="protein sequence ID" value="KIH57238.1"/>
    <property type="molecule type" value="Genomic_DNA"/>
</dbReference>
<organism evidence="3 4">
    <name type="scientific">Ancylostoma duodenale</name>
    <dbReference type="NCBI Taxonomy" id="51022"/>
    <lineage>
        <taxon>Eukaryota</taxon>
        <taxon>Metazoa</taxon>
        <taxon>Ecdysozoa</taxon>
        <taxon>Nematoda</taxon>
        <taxon>Chromadorea</taxon>
        <taxon>Rhabditida</taxon>
        <taxon>Rhabditina</taxon>
        <taxon>Rhabditomorpha</taxon>
        <taxon>Strongyloidea</taxon>
        <taxon>Ancylostomatidae</taxon>
        <taxon>Ancylostomatinae</taxon>
        <taxon>Ancylostoma</taxon>
    </lineage>
</organism>
<evidence type="ECO:0000313" key="4">
    <source>
        <dbReference type="Proteomes" id="UP000054047"/>
    </source>
</evidence>
<reference evidence="3 4" key="1">
    <citation type="submission" date="2013-12" db="EMBL/GenBank/DDBJ databases">
        <title>Draft genome of the parsitic nematode Ancylostoma duodenale.</title>
        <authorList>
            <person name="Mitreva M."/>
        </authorList>
    </citation>
    <scope>NUCLEOTIDE SEQUENCE [LARGE SCALE GENOMIC DNA]</scope>
    <source>
        <strain evidence="3 4">Zhejiang</strain>
    </source>
</reference>
<protein>
    <submittedName>
        <fullName evidence="3">Uncharacterized protein</fullName>
    </submittedName>
</protein>
<proteinExistence type="predicted"/>
<keyword evidence="1" id="KW-0812">Transmembrane</keyword>
<evidence type="ECO:0000313" key="3">
    <source>
        <dbReference type="EMBL" id="KIH57238.1"/>
    </source>
</evidence>
<keyword evidence="1" id="KW-0472">Membrane</keyword>